<dbReference type="Proteomes" id="UP001428774">
    <property type="component" value="Unassembled WGS sequence"/>
</dbReference>
<reference evidence="3 4" key="1">
    <citation type="submission" date="2024-05" db="EMBL/GenBank/DDBJ databases">
        <title>Genome sequence of Ponticoccus litoralis KCCM 90028.</title>
        <authorList>
            <person name="Kim J.M."/>
            <person name="Lee J.K."/>
            <person name="Choi B.J."/>
            <person name="Bayburt H."/>
            <person name="Baek J.H."/>
            <person name="Jeon C.O."/>
        </authorList>
    </citation>
    <scope>NUCLEOTIDE SEQUENCE [LARGE SCALE GENOMIC DNA]</scope>
    <source>
        <strain evidence="3 4">KCCM 90028</strain>
    </source>
</reference>
<feature type="compositionally biased region" description="Low complexity" evidence="1">
    <location>
        <begin position="223"/>
        <end position="241"/>
    </location>
</feature>
<dbReference type="AlphaFoldDB" id="A0AAW9SQL7"/>
<dbReference type="SMART" id="SM00422">
    <property type="entry name" value="HTH_MERR"/>
    <property type="match status" value="1"/>
</dbReference>
<dbReference type="GO" id="GO:0003677">
    <property type="term" value="F:DNA binding"/>
    <property type="evidence" value="ECO:0007669"/>
    <property type="project" value="InterPro"/>
</dbReference>
<gene>
    <name evidence="3" type="ORF">ABFB10_18535</name>
</gene>
<feature type="domain" description="HTH merR-type" evidence="2">
    <location>
        <begin position="10"/>
        <end position="78"/>
    </location>
</feature>
<feature type="region of interest" description="Disordered" evidence="1">
    <location>
        <begin position="117"/>
        <end position="328"/>
    </location>
</feature>
<dbReference type="RefSeq" id="WP_347167620.1">
    <property type="nucleotide sequence ID" value="NZ_JBDNCH010000002.1"/>
</dbReference>
<dbReference type="InterPro" id="IPR000551">
    <property type="entry name" value="MerR-type_HTH_dom"/>
</dbReference>
<name>A0AAW9SQL7_9RHOB</name>
<dbReference type="Gene3D" id="1.10.1660.10">
    <property type="match status" value="1"/>
</dbReference>
<sequence length="328" mass="33752">MSKSRDAFRTISEVADWLETPAHVLRFWESKFSQVKPVKRAGGRRYYRPADMELLGGIKKLLHEDGMTIKGVQKVLREQGVRHVCSLSAMVGAEDDGIPDAALIEDAPFEEVAEAPATSEILTFPTSATARPSARQPQTETPAAGETGAPPLASGADPAASGTDRTATGAADTARSEDSGAPVPATTDPAPALDESAQQPDPEETGPPLEVDQTDRRTEETPEAPADAAEAAEAPPGAGRESMMDSGLPAPEPLTDGDAMADLPDATPSDAAPATAEAPALAPAPDSPEPSHGIEAGEDPVPAPQSETAPSPAPEDRNDTPAGAATPV</sequence>
<evidence type="ECO:0000313" key="3">
    <source>
        <dbReference type="EMBL" id="MEN9062680.1"/>
    </source>
</evidence>
<dbReference type="InterPro" id="IPR009061">
    <property type="entry name" value="DNA-bd_dom_put_sf"/>
</dbReference>
<evidence type="ECO:0000256" key="1">
    <source>
        <dbReference type="SAM" id="MobiDB-lite"/>
    </source>
</evidence>
<organism evidence="3 4">
    <name type="scientific">Ponticoccus litoralis</name>
    <dbReference type="NCBI Taxonomy" id="422297"/>
    <lineage>
        <taxon>Bacteria</taxon>
        <taxon>Pseudomonadati</taxon>
        <taxon>Pseudomonadota</taxon>
        <taxon>Alphaproteobacteria</taxon>
        <taxon>Rhodobacterales</taxon>
        <taxon>Roseobacteraceae</taxon>
        <taxon>Ponticoccus</taxon>
    </lineage>
</organism>
<feature type="compositionally biased region" description="Low complexity" evidence="1">
    <location>
        <begin position="261"/>
        <end position="284"/>
    </location>
</feature>
<protein>
    <submittedName>
        <fullName evidence="3">MerR family transcriptional regulator</fullName>
    </submittedName>
</protein>
<dbReference type="PROSITE" id="PS50937">
    <property type="entry name" value="HTH_MERR_2"/>
    <property type="match status" value="1"/>
</dbReference>
<evidence type="ECO:0000313" key="4">
    <source>
        <dbReference type="Proteomes" id="UP001428774"/>
    </source>
</evidence>
<keyword evidence="4" id="KW-1185">Reference proteome</keyword>
<dbReference type="SUPFAM" id="SSF46955">
    <property type="entry name" value="Putative DNA-binding domain"/>
    <property type="match status" value="1"/>
</dbReference>
<evidence type="ECO:0000259" key="2">
    <source>
        <dbReference type="PROSITE" id="PS50937"/>
    </source>
</evidence>
<dbReference type="EMBL" id="JBDNCH010000002">
    <property type="protein sequence ID" value="MEN9062680.1"/>
    <property type="molecule type" value="Genomic_DNA"/>
</dbReference>
<comment type="caution">
    <text evidence="3">The sequence shown here is derived from an EMBL/GenBank/DDBJ whole genome shotgun (WGS) entry which is preliminary data.</text>
</comment>
<feature type="compositionally biased region" description="Low complexity" evidence="1">
    <location>
        <begin position="159"/>
        <end position="173"/>
    </location>
</feature>
<proteinExistence type="predicted"/>
<dbReference type="GO" id="GO:0006355">
    <property type="term" value="P:regulation of DNA-templated transcription"/>
    <property type="evidence" value="ECO:0007669"/>
    <property type="project" value="InterPro"/>
</dbReference>
<accession>A0AAW9SQL7</accession>
<feature type="compositionally biased region" description="Polar residues" evidence="1">
    <location>
        <begin position="120"/>
        <end position="141"/>
    </location>
</feature>
<dbReference type="CDD" id="cd04765">
    <property type="entry name" value="HTH_MlrA-like_sg2"/>
    <property type="match status" value="1"/>
</dbReference>
<dbReference type="Pfam" id="PF13411">
    <property type="entry name" value="MerR_1"/>
    <property type="match status" value="1"/>
</dbReference>
<feature type="compositionally biased region" description="Low complexity" evidence="1">
    <location>
        <begin position="181"/>
        <end position="192"/>
    </location>
</feature>